<dbReference type="InterPro" id="IPR005495">
    <property type="entry name" value="LptG/LptF_permease"/>
</dbReference>
<dbReference type="NCBIfam" id="TIGR04408">
    <property type="entry name" value="LptG_lptG"/>
    <property type="match status" value="1"/>
</dbReference>
<evidence type="ECO:0000256" key="2">
    <source>
        <dbReference type="ARBA" id="ARBA00022475"/>
    </source>
</evidence>
<evidence type="ECO:0000256" key="5">
    <source>
        <dbReference type="ARBA" id="ARBA00023136"/>
    </source>
</evidence>
<comment type="caution">
    <text evidence="7">The sequence shown here is derived from an EMBL/GenBank/DDBJ whole genome shotgun (WGS) entry which is preliminary data.</text>
</comment>
<evidence type="ECO:0000256" key="4">
    <source>
        <dbReference type="ARBA" id="ARBA00022989"/>
    </source>
</evidence>
<keyword evidence="3 6" id="KW-0812">Transmembrane</keyword>
<sequence length="369" mass="40722">MLRIYPTLSRYVTRNFLMAFLGTLLVIAGLILLFDLIELLRRAADTGTPAATLVMMALLKLPNMIQTVLPFVVLIGGMVAFWRLSRTSELVILRAAGVSAWQFLAPILVATVLIGAFQVTVVNPVGAKLFARYQALEQEFVEQDPDGTLELSGGGLWLREAGPGERTAVMRAEFVRQDNYTLHMSGVSVFEMKGEDDFIRRIEARSAELADQEFALRDVWIMAPGLPSEHLESMTLPTTLTIGRIQEKFAQPESVSFWELPEFIRFFEAAGFSAHRHTLYWHTLLASPVLLAAMVLVAAVFTINPNLRSGKLMMRVLGGVIAGFALYFYSKVTYALGLSETLPLVLAAWSPAAVTLLLGVASLFHLEDG</sequence>
<dbReference type="RefSeq" id="WP_009538825.1">
    <property type="nucleotide sequence ID" value="NZ_ANHY01000003.1"/>
</dbReference>
<dbReference type="InterPro" id="IPR030923">
    <property type="entry name" value="LptG"/>
</dbReference>
<evidence type="ECO:0000313" key="7">
    <source>
        <dbReference type="EMBL" id="EKV32337.1"/>
    </source>
</evidence>
<evidence type="ECO:0000256" key="1">
    <source>
        <dbReference type="ARBA" id="ARBA00004651"/>
    </source>
</evidence>
<evidence type="ECO:0000256" key="3">
    <source>
        <dbReference type="ARBA" id="ARBA00022692"/>
    </source>
</evidence>
<keyword evidence="5 6" id="KW-0472">Membrane</keyword>
<gene>
    <name evidence="7" type="ORF">C882_2416</name>
</gene>
<reference evidence="7 8" key="1">
    <citation type="journal article" date="2013" name="Genome Announc.">
        <title>Draft Genome Sequence of an Alphaproteobacterium, Caenispirillum salinarum AK4(T), Isolated from a Solar Saltern.</title>
        <authorList>
            <person name="Khatri I."/>
            <person name="Singh A."/>
            <person name="Korpole S."/>
            <person name="Pinnaka A.K."/>
            <person name="Subramanian S."/>
        </authorList>
    </citation>
    <scope>NUCLEOTIDE SEQUENCE [LARGE SCALE GENOMIC DNA]</scope>
    <source>
        <strain evidence="7 8">AK4</strain>
    </source>
</reference>
<keyword evidence="4 6" id="KW-1133">Transmembrane helix</keyword>
<dbReference type="eggNOG" id="COG0795">
    <property type="taxonomic scope" value="Bacteria"/>
</dbReference>
<keyword evidence="2" id="KW-1003">Cell membrane</keyword>
<dbReference type="GO" id="GO:0015920">
    <property type="term" value="P:lipopolysaccharide transport"/>
    <property type="evidence" value="ECO:0007669"/>
    <property type="project" value="TreeGrafter"/>
</dbReference>
<dbReference type="Pfam" id="PF03739">
    <property type="entry name" value="LptF_LptG"/>
    <property type="match status" value="1"/>
</dbReference>
<dbReference type="GO" id="GO:0043190">
    <property type="term" value="C:ATP-binding cassette (ABC) transporter complex"/>
    <property type="evidence" value="ECO:0007669"/>
    <property type="project" value="InterPro"/>
</dbReference>
<dbReference type="AlphaFoldDB" id="K9H440"/>
<dbReference type="PANTHER" id="PTHR33529:SF2">
    <property type="entry name" value="LIPOPOLYSACCHARIDE EXPORT SYSTEM PERMEASE PROTEIN LPTG"/>
    <property type="match status" value="1"/>
</dbReference>
<feature type="transmembrane region" description="Helical" evidence="6">
    <location>
        <begin position="312"/>
        <end position="330"/>
    </location>
</feature>
<comment type="subcellular location">
    <subcellularLocation>
        <location evidence="1">Cell membrane</location>
        <topology evidence="1">Multi-pass membrane protein</topology>
    </subcellularLocation>
</comment>
<feature type="transmembrane region" description="Helical" evidence="6">
    <location>
        <begin position="64"/>
        <end position="84"/>
    </location>
</feature>
<protein>
    <submittedName>
        <fullName evidence="7">Putative permease</fullName>
    </submittedName>
</protein>
<dbReference type="PANTHER" id="PTHR33529">
    <property type="entry name" value="SLR0882 PROTEIN-RELATED"/>
    <property type="match status" value="1"/>
</dbReference>
<feature type="transmembrane region" description="Helical" evidence="6">
    <location>
        <begin position="91"/>
        <end position="117"/>
    </location>
</feature>
<dbReference type="STRING" id="1238182.C882_2416"/>
<evidence type="ECO:0000256" key="6">
    <source>
        <dbReference type="SAM" id="Phobius"/>
    </source>
</evidence>
<accession>K9H440</accession>
<evidence type="ECO:0000313" key="8">
    <source>
        <dbReference type="Proteomes" id="UP000009881"/>
    </source>
</evidence>
<keyword evidence="8" id="KW-1185">Reference proteome</keyword>
<organism evidence="7 8">
    <name type="scientific">Caenispirillum salinarum AK4</name>
    <dbReference type="NCBI Taxonomy" id="1238182"/>
    <lineage>
        <taxon>Bacteria</taxon>
        <taxon>Pseudomonadati</taxon>
        <taxon>Pseudomonadota</taxon>
        <taxon>Alphaproteobacteria</taxon>
        <taxon>Rhodospirillales</taxon>
        <taxon>Novispirillaceae</taxon>
        <taxon>Caenispirillum</taxon>
    </lineage>
</organism>
<proteinExistence type="predicted"/>
<feature type="transmembrane region" description="Helical" evidence="6">
    <location>
        <begin position="279"/>
        <end position="300"/>
    </location>
</feature>
<feature type="transmembrane region" description="Helical" evidence="6">
    <location>
        <begin position="12"/>
        <end position="34"/>
    </location>
</feature>
<dbReference type="GO" id="GO:0055085">
    <property type="term" value="P:transmembrane transport"/>
    <property type="evidence" value="ECO:0007669"/>
    <property type="project" value="InterPro"/>
</dbReference>
<feature type="transmembrane region" description="Helical" evidence="6">
    <location>
        <begin position="342"/>
        <end position="366"/>
    </location>
</feature>
<dbReference type="EMBL" id="ANHY01000003">
    <property type="protein sequence ID" value="EKV32337.1"/>
    <property type="molecule type" value="Genomic_DNA"/>
</dbReference>
<name>K9H440_9PROT</name>
<dbReference type="Proteomes" id="UP000009881">
    <property type="component" value="Unassembled WGS sequence"/>
</dbReference>